<proteinExistence type="predicted"/>
<dbReference type="AlphaFoldDB" id="A0A7J5Z500"/>
<keyword evidence="2" id="KW-1185">Reference proteome</keyword>
<dbReference type="Proteomes" id="UP000518266">
    <property type="component" value="Unassembled WGS sequence"/>
</dbReference>
<dbReference type="SUPFAM" id="SSF53098">
    <property type="entry name" value="Ribonuclease H-like"/>
    <property type="match status" value="1"/>
</dbReference>
<evidence type="ECO:0000313" key="2">
    <source>
        <dbReference type="Proteomes" id="UP000518266"/>
    </source>
</evidence>
<dbReference type="InterPro" id="IPR012337">
    <property type="entry name" value="RNaseH-like_sf"/>
</dbReference>
<comment type="caution">
    <text evidence="1">The sequence shown here is derived from an EMBL/GenBank/DDBJ whole genome shotgun (WGS) entry which is preliminary data.</text>
</comment>
<sequence length="90" mass="10441">MLTCDEWTSIVQEHFLNVTPHYIWEGKMSPDRFLDKEVADTVDNASNMDVAINRLQFVKWTQCTAKICAIILWIKRSSIAKAILQENQDI</sequence>
<dbReference type="EMBL" id="JAAKFY010000006">
    <property type="protein sequence ID" value="KAF3856894.1"/>
    <property type="molecule type" value="Genomic_DNA"/>
</dbReference>
<organism evidence="1 2">
    <name type="scientific">Dissostichus mawsoni</name>
    <name type="common">Antarctic cod</name>
    <dbReference type="NCBI Taxonomy" id="36200"/>
    <lineage>
        <taxon>Eukaryota</taxon>
        <taxon>Metazoa</taxon>
        <taxon>Chordata</taxon>
        <taxon>Craniata</taxon>
        <taxon>Vertebrata</taxon>
        <taxon>Euteleostomi</taxon>
        <taxon>Actinopterygii</taxon>
        <taxon>Neopterygii</taxon>
        <taxon>Teleostei</taxon>
        <taxon>Neoteleostei</taxon>
        <taxon>Acanthomorphata</taxon>
        <taxon>Eupercaria</taxon>
        <taxon>Perciformes</taxon>
        <taxon>Notothenioidei</taxon>
        <taxon>Nototheniidae</taxon>
        <taxon>Dissostichus</taxon>
    </lineage>
</organism>
<gene>
    <name evidence="1" type="ORF">F7725_017617</name>
</gene>
<reference evidence="1 2" key="1">
    <citation type="submission" date="2020-03" db="EMBL/GenBank/DDBJ databases">
        <title>Dissostichus mawsoni Genome sequencing and assembly.</title>
        <authorList>
            <person name="Park H."/>
        </authorList>
    </citation>
    <scope>NUCLEOTIDE SEQUENCE [LARGE SCALE GENOMIC DNA]</scope>
    <source>
        <strain evidence="1">DM0001</strain>
        <tissue evidence="1">Muscle</tissue>
    </source>
</reference>
<protein>
    <submittedName>
        <fullName evidence="1">Uncharacterized protein</fullName>
    </submittedName>
</protein>
<feature type="non-terminal residue" evidence="1">
    <location>
        <position position="90"/>
    </location>
</feature>
<name>A0A7J5Z500_DISMA</name>
<accession>A0A7J5Z500</accession>
<evidence type="ECO:0000313" key="1">
    <source>
        <dbReference type="EMBL" id="KAF3856894.1"/>
    </source>
</evidence>